<dbReference type="PANTHER" id="PTHR30419">
    <property type="entry name" value="HTH-TYPE TRANSCRIPTIONAL REGULATOR YBHD"/>
    <property type="match status" value="1"/>
</dbReference>
<gene>
    <name evidence="6" type="ORF">SAMN04489710_106171</name>
</gene>
<evidence type="ECO:0000259" key="5">
    <source>
        <dbReference type="PROSITE" id="PS50931"/>
    </source>
</evidence>
<dbReference type="PROSITE" id="PS50931">
    <property type="entry name" value="HTH_LYSR"/>
    <property type="match status" value="1"/>
</dbReference>
<dbReference type="InterPro" id="IPR005119">
    <property type="entry name" value="LysR_subst-bd"/>
</dbReference>
<keyword evidence="3 6" id="KW-0238">DNA-binding</keyword>
<reference evidence="7" key="1">
    <citation type="submission" date="2016-10" db="EMBL/GenBank/DDBJ databases">
        <authorList>
            <person name="Varghese N."/>
            <person name="Submissions S."/>
        </authorList>
    </citation>
    <scope>NUCLEOTIDE SEQUENCE [LARGE SCALE GENOMIC DNA]</scope>
    <source>
        <strain evidence="7">DSM 7481</strain>
    </source>
</reference>
<dbReference type="GO" id="GO:0003677">
    <property type="term" value="F:DNA binding"/>
    <property type="evidence" value="ECO:0007669"/>
    <property type="project" value="UniProtKB-KW"/>
</dbReference>
<dbReference type="Pfam" id="PF00126">
    <property type="entry name" value="HTH_1"/>
    <property type="match status" value="1"/>
</dbReference>
<protein>
    <submittedName>
        <fullName evidence="6">DNA-binding transcriptional regulator, LysR family</fullName>
    </submittedName>
</protein>
<proteinExistence type="inferred from homology"/>
<dbReference type="PRINTS" id="PR00039">
    <property type="entry name" value="HTHLYSR"/>
</dbReference>
<evidence type="ECO:0000313" key="7">
    <source>
        <dbReference type="Proteomes" id="UP000199517"/>
    </source>
</evidence>
<keyword evidence="7" id="KW-1185">Reference proteome</keyword>
<dbReference type="InterPro" id="IPR036390">
    <property type="entry name" value="WH_DNA-bd_sf"/>
</dbReference>
<evidence type="ECO:0000313" key="6">
    <source>
        <dbReference type="EMBL" id="SFD80077.1"/>
    </source>
</evidence>
<dbReference type="STRING" id="32040.SAMN04489710_106171"/>
<dbReference type="Proteomes" id="UP000199517">
    <property type="component" value="Unassembled WGS sequence"/>
</dbReference>
<dbReference type="SUPFAM" id="SSF46785">
    <property type="entry name" value="Winged helix' DNA-binding domain"/>
    <property type="match status" value="1"/>
</dbReference>
<comment type="similarity">
    <text evidence="1">Belongs to the LysR transcriptional regulatory family.</text>
</comment>
<dbReference type="OrthoDB" id="646694at2"/>
<dbReference type="RefSeq" id="WP_092952189.1">
    <property type="nucleotide sequence ID" value="NZ_FOMQ01000006.1"/>
</dbReference>
<keyword evidence="2" id="KW-0805">Transcription regulation</keyword>
<dbReference type="InterPro" id="IPR036388">
    <property type="entry name" value="WH-like_DNA-bd_sf"/>
</dbReference>
<dbReference type="Gene3D" id="1.10.10.10">
    <property type="entry name" value="Winged helix-like DNA-binding domain superfamily/Winged helix DNA-binding domain"/>
    <property type="match status" value="1"/>
</dbReference>
<organism evidence="6 7">
    <name type="scientific">Paracidovorax konjaci</name>
    <dbReference type="NCBI Taxonomy" id="32040"/>
    <lineage>
        <taxon>Bacteria</taxon>
        <taxon>Pseudomonadati</taxon>
        <taxon>Pseudomonadota</taxon>
        <taxon>Betaproteobacteria</taxon>
        <taxon>Burkholderiales</taxon>
        <taxon>Comamonadaceae</taxon>
        <taxon>Paracidovorax</taxon>
    </lineage>
</organism>
<dbReference type="GO" id="GO:0003700">
    <property type="term" value="F:DNA-binding transcription factor activity"/>
    <property type="evidence" value="ECO:0007669"/>
    <property type="project" value="InterPro"/>
</dbReference>
<dbReference type="PANTHER" id="PTHR30419:SF30">
    <property type="entry name" value="LYSR FAMILY TRANSCRIPTIONAL REGULATOR"/>
    <property type="match status" value="1"/>
</dbReference>
<dbReference type="SUPFAM" id="SSF53850">
    <property type="entry name" value="Periplasmic binding protein-like II"/>
    <property type="match status" value="1"/>
</dbReference>
<dbReference type="AlphaFoldDB" id="A0A1I1VAS6"/>
<evidence type="ECO:0000256" key="2">
    <source>
        <dbReference type="ARBA" id="ARBA00023015"/>
    </source>
</evidence>
<dbReference type="GO" id="GO:0005829">
    <property type="term" value="C:cytosol"/>
    <property type="evidence" value="ECO:0007669"/>
    <property type="project" value="TreeGrafter"/>
</dbReference>
<dbReference type="Pfam" id="PF03466">
    <property type="entry name" value="LysR_substrate"/>
    <property type="match status" value="1"/>
</dbReference>
<evidence type="ECO:0000256" key="4">
    <source>
        <dbReference type="ARBA" id="ARBA00023163"/>
    </source>
</evidence>
<evidence type="ECO:0000256" key="1">
    <source>
        <dbReference type="ARBA" id="ARBA00009437"/>
    </source>
</evidence>
<dbReference type="InterPro" id="IPR000847">
    <property type="entry name" value="LysR_HTH_N"/>
</dbReference>
<accession>A0A1I1VAS6</accession>
<name>A0A1I1VAS6_9BURK</name>
<dbReference type="InterPro" id="IPR050950">
    <property type="entry name" value="HTH-type_LysR_regulators"/>
</dbReference>
<sequence>MNAIPAAHLEALQSFAIFADTLNLSESARRLHISQPALHAKFRKLGEQLRVPLYVRQGRQLHLTAEGLEVARHARELLALNQRLVQRMSGAPAQDSVSLVAGEGAYLHLLGKALSRFRSPSKPAVLRLLAGDRERAVAAVEQGEAELGVAPLGEAAGRFDSQALTSVGQVLIVPKSHPLAQRRFASLKDLKDQSLIVPPVGRPHRELLGQLLAAKGIGWQVAVEANGWALMQQFAAWGVGLAVVNAFCPAPRGTVAVPLKGYPPLVYHVFQRSGHRLGPAASRLRDGILTHAEQWRTDLALPQWS</sequence>
<dbReference type="Gene3D" id="3.40.190.290">
    <property type="match status" value="1"/>
</dbReference>
<dbReference type="EMBL" id="FOMQ01000006">
    <property type="protein sequence ID" value="SFD80077.1"/>
    <property type="molecule type" value="Genomic_DNA"/>
</dbReference>
<dbReference type="CDD" id="cd05466">
    <property type="entry name" value="PBP2_LTTR_substrate"/>
    <property type="match status" value="1"/>
</dbReference>
<evidence type="ECO:0000256" key="3">
    <source>
        <dbReference type="ARBA" id="ARBA00023125"/>
    </source>
</evidence>
<keyword evidence="4" id="KW-0804">Transcription</keyword>
<feature type="domain" description="HTH lysR-type" evidence="5">
    <location>
        <begin position="9"/>
        <end position="64"/>
    </location>
</feature>